<dbReference type="NCBIfam" id="TIGR01068">
    <property type="entry name" value="thioredoxin"/>
    <property type="match status" value="1"/>
</dbReference>
<reference evidence="12 13" key="1">
    <citation type="submission" date="2019-05" db="EMBL/GenBank/DDBJ databases">
        <authorList>
            <person name="Narsing Rao M.P."/>
            <person name="Li W.J."/>
        </authorList>
    </citation>
    <scope>NUCLEOTIDE SEQUENCE [LARGE SCALE GENOMIC DNA]</scope>
    <source>
        <strain evidence="12 13">SYSU_K30003</strain>
    </source>
</reference>
<comment type="caution">
    <text evidence="12">The sequence shown here is derived from an EMBL/GenBank/DDBJ whole genome shotgun (WGS) entry which is preliminary data.</text>
</comment>
<dbReference type="GO" id="GO:0015035">
    <property type="term" value="F:protein-disulfide reductase activity"/>
    <property type="evidence" value="ECO:0007669"/>
    <property type="project" value="UniProtKB-UniRule"/>
</dbReference>
<dbReference type="GO" id="GO:0005829">
    <property type="term" value="C:cytosol"/>
    <property type="evidence" value="ECO:0007669"/>
    <property type="project" value="TreeGrafter"/>
</dbReference>
<dbReference type="InterPro" id="IPR013766">
    <property type="entry name" value="Thioredoxin_domain"/>
</dbReference>
<accession>A0A5R9GL21</accession>
<dbReference type="InterPro" id="IPR017937">
    <property type="entry name" value="Thioredoxin_CS"/>
</dbReference>
<feature type="domain" description="Thioredoxin" evidence="11">
    <location>
        <begin position="7"/>
        <end position="111"/>
    </location>
</feature>
<comment type="similarity">
    <text evidence="1 8">Belongs to the thioredoxin family.</text>
</comment>
<evidence type="ECO:0000256" key="6">
    <source>
        <dbReference type="ARBA" id="ARBA00023284"/>
    </source>
</evidence>
<keyword evidence="13" id="KW-1185">Reference proteome</keyword>
<keyword evidence="4" id="KW-0249">Electron transport</keyword>
<dbReference type="EMBL" id="VCIW01000002">
    <property type="protein sequence ID" value="TLS53763.1"/>
    <property type="molecule type" value="Genomic_DNA"/>
</dbReference>
<evidence type="ECO:0000256" key="3">
    <source>
        <dbReference type="ARBA" id="ARBA00022448"/>
    </source>
</evidence>
<dbReference type="AlphaFoldDB" id="A0A5R9GL21"/>
<evidence type="ECO:0000259" key="11">
    <source>
        <dbReference type="PROSITE" id="PS51352"/>
    </source>
</evidence>
<feature type="site" description="Contributes to redox potential value" evidence="9">
    <location>
        <position position="39"/>
    </location>
</feature>
<dbReference type="Pfam" id="PF00085">
    <property type="entry name" value="Thioredoxin"/>
    <property type="match status" value="1"/>
</dbReference>
<dbReference type="InterPro" id="IPR005746">
    <property type="entry name" value="Thioredoxin"/>
</dbReference>
<dbReference type="Proteomes" id="UP000309676">
    <property type="component" value="Unassembled WGS sequence"/>
</dbReference>
<evidence type="ECO:0000256" key="4">
    <source>
        <dbReference type="ARBA" id="ARBA00022982"/>
    </source>
</evidence>
<evidence type="ECO:0000256" key="8">
    <source>
        <dbReference type="PIRNR" id="PIRNR000077"/>
    </source>
</evidence>
<feature type="active site" description="Nucleophile" evidence="9">
    <location>
        <position position="40"/>
    </location>
</feature>
<feature type="disulfide bond" description="Redox-active" evidence="10">
    <location>
        <begin position="37"/>
        <end position="40"/>
    </location>
</feature>
<organism evidence="12 13">
    <name type="scientific">Paenibacillus antri</name>
    <dbReference type="NCBI Taxonomy" id="2582848"/>
    <lineage>
        <taxon>Bacteria</taxon>
        <taxon>Bacillati</taxon>
        <taxon>Bacillota</taxon>
        <taxon>Bacilli</taxon>
        <taxon>Bacillales</taxon>
        <taxon>Paenibacillaceae</taxon>
        <taxon>Paenibacillus</taxon>
    </lineage>
</organism>
<dbReference type="FunFam" id="3.40.30.10:FF:000001">
    <property type="entry name" value="Thioredoxin"/>
    <property type="match status" value="1"/>
</dbReference>
<evidence type="ECO:0000256" key="9">
    <source>
        <dbReference type="PIRSR" id="PIRSR000077-1"/>
    </source>
</evidence>
<dbReference type="PROSITE" id="PS51352">
    <property type="entry name" value="THIOREDOXIN_2"/>
    <property type="match status" value="1"/>
</dbReference>
<gene>
    <name evidence="12" type="primary">trxA</name>
    <name evidence="12" type="ORF">FE782_03850</name>
</gene>
<feature type="site" description="Deprotonates C-terminal active site Cys" evidence="9">
    <location>
        <position position="31"/>
    </location>
</feature>
<evidence type="ECO:0000256" key="1">
    <source>
        <dbReference type="ARBA" id="ARBA00008987"/>
    </source>
</evidence>
<evidence type="ECO:0000256" key="7">
    <source>
        <dbReference type="NCBIfam" id="TIGR01068"/>
    </source>
</evidence>
<keyword evidence="6 10" id="KW-0676">Redox-active center</keyword>
<dbReference type="PROSITE" id="PS00194">
    <property type="entry name" value="THIOREDOXIN_1"/>
    <property type="match status" value="1"/>
</dbReference>
<feature type="site" description="Contributes to redox potential value" evidence="9">
    <location>
        <position position="38"/>
    </location>
</feature>
<dbReference type="PRINTS" id="PR00421">
    <property type="entry name" value="THIOREDOXIN"/>
</dbReference>
<dbReference type="SUPFAM" id="SSF52833">
    <property type="entry name" value="Thioredoxin-like"/>
    <property type="match status" value="1"/>
</dbReference>
<dbReference type="GO" id="GO:0045454">
    <property type="term" value="P:cell redox homeostasis"/>
    <property type="evidence" value="ECO:0007669"/>
    <property type="project" value="TreeGrafter"/>
</dbReference>
<keyword evidence="5 10" id="KW-1015">Disulfide bond</keyword>
<proteinExistence type="inferred from homology"/>
<name>A0A5R9GL21_9BACL</name>
<evidence type="ECO:0000256" key="5">
    <source>
        <dbReference type="ARBA" id="ARBA00023157"/>
    </source>
</evidence>
<feature type="active site" description="Nucleophile" evidence="9">
    <location>
        <position position="37"/>
    </location>
</feature>
<keyword evidence="3" id="KW-0813">Transport</keyword>
<evidence type="ECO:0000256" key="10">
    <source>
        <dbReference type="PIRSR" id="PIRSR000077-4"/>
    </source>
</evidence>
<dbReference type="CDD" id="cd02947">
    <property type="entry name" value="TRX_family"/>
    <property type="match status" value="1"/>
</dbReference>
<dbReference type="PANTHER" id="PTHR45663">
    <property type="entry name" value="GEO12009P1"/>
    <property type="match status" value="1"/>
</dbReference>
<dbReference type="InterPro" id="IPR036249">
    <property type="entry name" value="Thioredoxin-like_sf"/>
</dbReference>
<dbReference type="Gene3D" id="3.40.30.10">
    <property type="entry name" value="Glutaredoxin"/>
    <property type="match status" value="1"/>
</dbReference>
<protein>
    <recommendedName>
        <fullName evidence="2 7">Thioredoxin</fullName>
    </recommendedName>
</protein>
<sequence>MREVQIRMAIVNVSDDSFKTEVEGTGTVLVDFWAPWCGPCKMIAPVLEELDKELGSLKIAKVNVDDNPESAGRFGVMSIPTLIVFKNGEPVDKVVGFQSKDALKNVVSRHM</sequence>
<evidence type="ECO:0000313" key="13">
    <source>
        <dbReference type="Proteomes" id="UP000309676"/>
    </source>
</evidence>
<evidence type="ECO:0000256" key="2">
    <source>
        <dbReference type="ARBA" id="ARBA00020570"/>
    </source>
</evidence>
<dbReference type="OrthoDB" id="9790390at2"/>
<dbReference type="PIRSF" id="PIRSF000077">
    <property type="entry name" value="Thioredoxin"/>
    <property type="match status" value="1"/>
</dbReference>
<evidence type="ECO:0000313" key="12">
    <source>
        <dbReference type="EMBL" id="TLS53763.1"/>
    </source>
</evidence>
<dbReference type="PANTHER" id="PTHR45663:SF11">
    <property type="entry name" value="GEO12009P1"/>
    <property type="match status" value="1"/>
</dbReference>